<evidence type="ECO:0000256" key="3">
    <source>
        <dbReference type="ARBA" id="ARBA00022723"/>
    </source>
</evidence>
<evidence type="ECO:0000256" key="2">
    <source>
        <dbReference type="ARBA" id="ARBA00008779"/>
    </source>
</evidence>
<evidence type="ECO:0000256" key="5">
    <source>
        <dbReference type="ARBA" id="ARBA00022801"/>
    </source>
</evidence>
<name>A0A6C2U3V6_PONDE</name>
<dbReference type="InterPro" id="IPR017850">
    <property type="entry name" value="Alkaline_phosphatase_core_sf"/>
</dbReference>
<gene>
    <name evidence="8" type="primary">betC_55</name>
    <name evidence="8" type="ORF">PDESU_02613</name>
</gene>
<dbReference type="EMBL" id="CAAHFG010000001">
    <property type="protein sequence ID" value="VGO14056.1"/>
    <property type="molecule type" value="Genomic_DNA"/>
</dbReference>
<evidence type="ECO:0000313" key="8">
    <source>
        <dbReference type="EMBL" id="VGO14056.1"/>
    </source>
</evidence>
<protein>
    <submittedName>
        <fullName evidence="8">Choline-sulfatase</fullName>
    </submittedName>
</protein>
<dbReference type="PANTHER" id="PTHR45953">
    <property type="entry name" value="IDURONATE 2-SULFATASE"/>
    <property type="match status" value="1"/>
</dbReference>
<keyword evidence="6" id="KW-0106">Calcium</keyword>
<dbReference type="GO" id="GO:0004423">
    <property type="term" value="F:iduronate-2-sulfatase activity"/>
    <property type="evidence" value="ECO:0007669"/>
    <property type="project" value="InterPro"/>
</dbReference>
<evidence type="ECO:0000256" key="4">
    <source>
        <dbReference type="ARBA" id="ARBA00022729"/>
    </source>
</evidence>
<dbReference type="GO" id="GO:0046872">
    <property type="term" value="F:metal ion binding"/>
    <property type="evidence" value="ECO:0007669"/>
    <property type="project" value="UniProtKB-KW"/>
</dbReference>
<organism evidence="8 9">
    <name type="scientific">Pontiella desulfatans</name>
    <dbReference type="NCBI Taxonomy" id="2750659"/>
    <lineage>
        <taxon>Bacteria</taxon>
        <taxon>Pseudomonadati</taxon>
        <taxon>Kiritimatiellota</taxon>
        <taxon>Kiritimatiellia</taxon>
        <taxon>Kiritimatiellales</taxon>
        <taxon>Pontiellaceae</taxon>
        <taxon>Pontiella</taxon>
    </lineage>
</organism>
<dbReference type="Pfam" id="PF00884">
    <property type="entry name" value="Sulfatase"/>
    <property type="match status" value="1"/>
</dbReference>
<dbReference type="Proteomes" id="UP000366872">
    <property type="component" value="Unassembled WGS sequence"/>
</dbReference>
<dbReference type="InterPro" id="IPR000917">
    <property type="entry name" value="Sulfatase_N"/>
</dbReference>
<comment type="cofactor">
    <cofactor evidence="1">
        <name>Ca(2+)</name>
        <dbReference type="ChEBI" id="CHEBI:29108"/>
    </cofactor>
</comment>
<evidence type="ECO:0000256" key="1">
    <source>
        <dbReference type="ARBA" id="ARBA00001913"/>
    </source>
</evidence>
<reference evidence="8 9" key="1">
    <citation type="submission" date="2019-04" db="EMBL/GenBank/DDBJ databases">
        <authorList>
            <person name="Van Vliet M D."/>
        </authorList>
    </citation>
    <scope>NUCLEOTIDE SEQUENCE [LARGE SCALE GENOMIC DNA]</scope>
    <source>
        <strain evidence="8 9">F1</strain>
    </source>
</reference>
<accession>A0A6C2U3V6</accession>
<comment type="similarity">
    <text evidence="2">Belongs to the sulfatase family.</text>
</comment>
<keyword evidence="5" id="KW-0378">Hydrolase</keyword>
<feature type="domain" description="Sulfatase N-terminal" evidence="7">
    <location>
        <begin position="29"/>
        <end position="367"/>
    </location>
</feature>
<dbReference type="CDD" id="cd16030">
    <property type="entry name" value="iduronate-2-sulfatase"/>
    <property type="match status" value="1"/>
</dbReference>
<dbReference type="GO" id="GO:0005737">
    <property type="term" value="C:cytoplasm"/>
    <property type="evidence" value="ECO:0007669"/>
    <property type="project" value="TreeGrafter"/>
</dbReference>
<dbReference type="InterPro" id="IPR035874">
    <property type="entry name" value="IDS"/>
</dbReference>
<keyword evidence="3" id="KW-0479">Metal-binding</keyword>
<sequence>MNYIGLISCVGLLAIPAWAGSSMKVNSKPNVLMIAIDDLNDWVGFMDGHPNTKTPHMDRLAAQGTIFMNAHTAAPHCGPSRTALMSGLRPSTTGIYAHVFDEDLEKTPAGQGIYLSNWFENNGYKTMGKGKIFHHWAPEGAFQEFDGTREAPRFGPKPEKRFTWDTIGTGTDWGVYPERDEDLPDFKTAEWAVERLKQKHDEPFFMAVGFVLPHVPWYAPQKWFDLHPLEEIETPPYLKGDQDDVPPMARKIAEMLHMPTADWAKESGEWKHIVQAYLATVSMVDHCVGMVLDELERSGYAENTVVVLWSDHGYHLGEKNRFAKQSLWERATRMPMIFTAPEFKGGQSTDGPASLMDLYPTLLELCGLPANPKNEGVSLVPLMRDPKAKWNHNAITTYGENNHAVRSQRYRYIRYEDGSEELYDCLKDPNEWKNLADNLEYEEIKKELAKSLPKINTPWSQHTYLRCNDYFTGKSPEVQK</sequence>
<dbReference type="SUPFAM" id="SSF53649">
    <property type="entry name" value="Alkaline phosphatase-like"/>
    <property type="match status" value="1"/>
</dbReference>
<evidence type="ECO:0000313" key="9">
    <source>
        <dbReference type="Proteomes" id="UP000366872"/>
    </source>
</evidence>
<evidence type="ECO:0000259" key="7">
    <source>
        <dbReference type="Pfam" id="PF00884"/>
    </source>
</evidence>
<dbReference type="PANTHER" id="PTHR45953:SF1">
    <property type="entry name" value="IDURONATE 2-SULFATASE"/>
    <property type="match status" value="1"/>
</dbReference>
<evidence type="ECO:0000256" key="6">
    <source>
        <dbReference type="ARBA" id="ARBA00022837"/>
    </source>
</evidence>
<keyword evidence="9" id="KW-1185">Reference proteome</keyword>
<dbReference type="Gene3D" id="3.40.720.10">
    <property type="entry name" value="Alkaline Phosphatase, subunit A"/>
    <property type="match status" value="1"/>
</dbReference>
<proteinExistence type="inferred from homology"/>
<dbReference type="AlphaFoldDB" id="A0A6C2U3V6"/>
<keyword evidence="4" id="KW-0732">Signal</keyword>